<feature type="compositionally biased region" description="Low complexity" evidence="1">
    <location>
        <begin position="73"/>
        <end position="89"/>
    </location>
</feature>
<feature type="region of interest" description="Disordered" evidence="1">
    <location>
        <begin position="580"/>
        <end position="601"/>
    </location>
</feature>
<dbReference type="Gene3D" id="3.40.50.300">
    <property type="entry name" value="P-loop containing nucleotide triphosphate hydrolases"/>
    <property type="match status" value="1"/>
</dbReference>
<reference evidence="2" key="1">
    <citation type="journal article" date="2023" name="Mol. Phylogenet. Evol.">
        <title>Genome-scale phylogeny and comparative genomics of the fungal order Sordariales.</title>
        <authorList>
            <person name="Hensen N."/>
            <person name="Bonometti L."/>
            <person name="Westerberg I."/>
            <person name="Brannstrom I.O."/>
            <person name="Guillou S."/>
            <person name="Cros-Aarteil S."/>
            <person name="Calhoun S."/>
            <person name="Haridas S."/>
            <person name="Kuo A."/>
            <person name="Mondo S."/>
            <person name="Pangilinan J."/>
            <person name="Riley R."/>
            <person name="LaButti K."/>
            <person name="Andreopoulos B."/>
            <person name="Lipzen A."/>
            <person name="Chen C."/>
            <person name="Yan M."/>
            <person name="Daum C."/>
            <person name="Ng V."/>
            <person name="Clum A."/>
            <person name="Steindorff A."/>
            <person name="Ohm R.A."/>
            <person name="Martin F."/>
            <person name="Silar P."/>
            <person name="Natvig D.O."/>
            <person name="Lalanne C."/>
            <person name="Gautier V."/>
            <person name="Ament-Velasquez S.L."/>
            <person name="Kruys A."/>
            <person name="Hutchinson M.I."/>
            <person name="Powell A.J."/>
            <person name="Barry K."/>
            <person name="Miller A.N."/>
            <person name="Grigoriev I.V."/>
            <person name="Debuchy R."/>
            <person name="Gladieux P."/>
            <person name="Hiltunen Thoren M."/>
            <person name="Johannesson H."/>
        </authorList>
    </citation>
    <scope>NUCLEOTIDE SEQUENCE</scope>
    <source>
        <strain evidence="2">CBS 333.67</strain>
    </source>
</reference>
<gene>
    <name evidence="2" type="ORF">B0T15DRAFT_427799</name>
</gene>
<organism evidence="2 3">
    <name type="scientific">Chaetomium strumarium</name>
    <dbReference type="NCBI Taxonomy" id="1170767"/>
    <lineage>
        <taxon>Eukaryota</taxon>
        <taxon>Fungi</taxon>
        <taxon>Dikarya</taxon>
        <taxon>Ascomycota</taxon>
        <taxon>Pezizomycotina</taxon>
        <taxon>Sordariomycetes</taxon>
        <taxon>Sordariomycetidae</taxon>
        <taxon>Sordariales</taxon>
        <taxon>Chaetomiaceae</taxon>
        <taxon>Chaetomium</taxon>
    </lineage>
</organism>
<evidence type="ECO:0000313" key="2">
    <source>
        <dbReference type="EMBL" id="KAK3311518.1"/>
    </source>
</evidence>
<proteinExistence type="predicted"/>
<evidence type="ECO:0008006" key="4">
    <source>
        <dbReference type="Google" id="ProtNLM"/>
    </source>
</evidence>
<dbReference type="Proteomes" id="UP001273166">
    <property type="component" value="Unassembled WGS sequence"/>
</dbReference>
<accession>A0AAJ0H473</accession>
<dbReference type="EMBL" id="JAUDZG010000001">
    <property type="protein sequence ID" value="KAK3311518.1"/>
    <property type="molecule type" value="Genomic_DNA"/>
</dbReference>
<dbReference type="InterPro" id="IPR027417">
    <property type="entry name" value="P-loop_NTPase"/>
</dbReference>
<keyword evidence="3" id="KW-1185">Reference proteome</keyword>
<dbReference type="SUPFAM" id="SSF52540">
    <property type="entry name" value="P-loop containing nucleoside triphosphate hydrolases"/>
    <property type="match status" value="1"/>
</dbReference>
<evidence type="ECO:0000256" key="1">
    <source>
        <dbReference type="SAM" id="MobiDB-lite"/>
    </source>
</evidence>
<dbReference type="AlphaFoldDB" id="A0AAJ0H473"/>
<dbReference type="RefSeq" id="XP_062727298.1">
    <property type="nucleotide sequence ID" value="XM_062865672.1"/>
</dbReference>
<comment type="caution">
    <text evidence="2">The sequence shown here is derived from an EMBL/GenBank/DDBJ whole genome shotgun (WGS) entry which is preliminary data.</text>
</comment>
<dbReference type="GeneID" id="87884501"/>
<name>A0AAJ0H473_9PEZI</name>
<feature type="compositionally biased region" description="Basic and acidic residues" evidence="1">
    <location>
        <begin position="103"/>
        <end position="116"/>
    </location>
</feature>
<reference evidence="2" key="2">
    <citation type="submission" date="2023-06" db="EMBL/GenBank/DDBJ databases">
        <authorList>
            <consortium name="Lawrence Berkeley National Laboratory"/>
            <person name="Mondo S.J."/>
            <person name="Hensen N."/>
            <person name="Bonometti L."/>
            <person name="Westerberg I."/>
            <person name="Brannstrom I.O."/>
            <person name="Guillou S."/>
            <person name="Cros-Aarteil S."/>
            <person name="Calhoun S."/>
            <person name="Haridas S."/>
            <person name="Kuo A."/>
            <person name="Pangilinan J."/>
            <person name="Riley R."/>
            <person name="Labutti K."/>
            <person name="Andreopoulos B."/>
            <person name="Lipzen A."/>
            <person name="Chen C."/>
            <person name="Yanf M."/>
            <person name="Daum C."/>
            <person name="Ng V."/>
            <person name="Clum A."/>
            <person name="Steindorff A."/>
            <person name="Ohm R."/>
            <person name="Martin F."/>
            <person name="Silar P."/>
            <person name="Natvig D."/>
            <person name="Lalanne C."/>
            <person name="Gautier V."/>
            <person name="Ament-Velasquez S.L."/>
            <person name="Kruys A."/>
            <person name="Hutchinson M.I."/>
            <person name="Powell A.J."/>
            <person name="Barry K."/>
            <person name="Miller A.N."/>
            <person name="Grigoriev I.V."/>
            <person name="Debuchy R."/>
            <person name="Gladieux P."/>
            <person name="Thoren M.H."/>
            <person name="Johannesson H."/>
        </authorList>
    </citation>
    <scope>NUCLEOTIDE SEQUENCE</scope>
    <source>
        <strain evidence="2">CBS 333.67</strain>
    </source>
</reference>
<protein>
    <recommendedName>
        <fullName evidence="4">AAA+ ATPase domain-containing protein</fullName>
    </recommendedName>
</protein>
<sequence>MGPKPSFDFGARGHKGPSLFTHSNQALSFKPSDVSIPLSGPGFHVPSSSFTFAPAGSDGIPIKCPFVSRQYPSGASSSGSSDSGSRSQSMADLSSDMANLEVRGGEVQDERDKEEMASLSAASASDQRKLESDTAGNSRSDETSVESESSGVEDDADLRVHLGLLQRRPELDELNEIKTTPIFTESVRRYANSLAGFSQDRPFSQFGLLAGDLTGITDRETADPRIFWNVAAPSSFFICGSQGSGKSHTLSCLLENALAPCEANVLPRPLTGIVFHYDTFISDSGGSPCEAAWLSSNPNIKVRVLCPPTNIGTMQRIYKRFPNIRVEELRLNESDLNTKRMLDLMAVTTGGNLPLYLHVVQRILRELRVLQQKTNMAFSYTAFKQMLALENLTEMQLAPLKQRLETLESFMVESQAKAYDMFNATQGRGRKAKSAAAKSPGTSWAPRNGHLTIVDLSCPCVTPEMACSLFNICLSLFLEQDPAAVGRIVALDEAHKYMTDSQECAALTEALLATIRLQRHLGARVVISTQEPTISPKLLDLCSVTVVHRFTSPDWLNALRKHLAGVSSGARLLEKARRLNMSGEAEDDEEGEGGEEGGVGALKMGDADPALELFSRIVDLRVGEALMFAPSAIIGVKKKESGTGVVKRLAHGVLKVRIRNRTTADGGRSIMAA</sequence>
<feature type="compositionally biased region" description="Acidic residues" evidence="1">
    <location>
        <begin position="584"/>
        <end position="595"/>
    </location>
</feature>
<feature type="region of interest" description="Disordered" evidence="1">
    <location>
        <begin position="68"/>
        <end position="153"/>
    </location>
</feature>
<evidence type="ECO:0000313" key="3">
    <source>
        <dbReference type="Proteomes" id="UP001273166"/>
    </source>
</evidence>